<dbReference type="RefSeq" id="WP_074777393.1">
    <property type="nucleotide sequence ID" value="NZ_FOGN01000001.1"/>
</dbReference>
<dbReference type="InterPro" id="IPR005467">
    <property type="entry name" value="His_kinase_dom"/>
</dbReference>
<dbReference type="SMART" id="SM00388">
    <property type="entry name" value="HisKA"/>
    <property type="match status" value="1"/>
</dbReference>
<sequence length="465" mass="51110">MSKPLSLSLRIGLSVSIMGSALVVLIFSQSWFTLRTQLEVIAESKLAQKLGQIEHSVLEAGPASIDEIDPHMVDDLISGHTDMSLMVCNAELSGSPIFTVGLIPAAIENTISCNKNSDFYQKHFDKSGVNSLVAHTSIRIPVSGEAIRLILISDRAEDLYLLAAYRKSTLIAIPIFLIIIGMGAWWIAKRGLAPLNTFRSLTSAVTTSELKGRIECQDLPFELNELADSVNLMLERLEDGVKQLADFSDNLAHELRSPITNLMGKAQVALSKNRTSDQYKETLESCVEELERVSRIVSDMLYLAQTTQADSAASESLSLNKEANHIVNLFNAIAEEKRVRLSVVGDDFILGDKLMIQRAISNLLSNAIRHAPVDSSVPIEIISQSNQAFLSISNSGPGIPTQHLHKIFERFYRVDSGRSRAEGGIGLGLAMVRTIMEFHHGTVTVESDIQGPTKFTLTFRKINHD</sequence>
<keyword evidence="12 14" id="KW-0902">Two-component regulatory system</keyword>
<dbReference type="Pfam" id="PF00672">
    <property type="entry name" value="HAMP"/>
    <property type="match status" value="1"/>
</dbReference>
<dbReference type="InterPro" id="IPR003661">
    <property type="entry name" value="HisK_dim/P_dom"/>
</dbReference>
<evidence type="ECO:0000256" key="1">
    <source>
        <dbReference type="ARBA" id="ARBA00000085"/>
    </source>
</evidence>
<dbReference type="PROSITE" id="PS50885">
    <property type="entry name" value="HAMP"/>
    <property type="match status" value="1"/>
</dbReference>
<evidence type="ECO:0000256" key="7">
    <source>
        <dbReference type="ARBA" id="ARBA00022692"/>
    </source>
</evidence>
<evidence type="ECO:0000256" key="11">
    <source>
        <dbReference type="ARBA" id="ARBA00022989"/>
    </source>
</evidence>
<organism evidence="17 20">
    <name type="scientific">Halopseudomonas bauzanensis</name>
    <dbReference type="NCBI Taxonomy" id="653930"/>
    <lineage>
        <taxon>Bacteria</taxon>
        <taxon>Pseudomonadati</taxon>
        <taxon>Pseudomonadota</taxon>
        <taxon>Gammaproteobacteria</taxon>
        <taxon>Pseudomonadales</taxon>
        <taxon>Pseudomonadaceae</taxon>
        <taxon>Halopseudomonas</taxon>
    </lineage>
</organism>
<evidence type="ECO:0000256" key="10">
    <source>
        <dbReference type="ARBA" id="ARBA00022840"/>
    </source>
</evidence>
<keyword evidence="11 14" id="KW-1133">Transmembrane helix</keyword>
<name>A0A1H9NHX2_9GAMM</name>
<keyword evidence="19" id="KW-1185">Reference proteome</keyword>
<evidence type="ECO:0000313" key="17">
    <source>
        <dbReference type="EMBL" id="SER35259.1"/>
    </source>
</evidence>
<evidence type="ECO:0000256" key="4">
    <source>
        <dbReference type="ARBA" id="ARBA00022519"/>
    </source>
</evidence>
<dbReference type="OrthoDB" id="5561773at2"/>
<comment type="function">
    <text evidence="14">Member of a two-component regulatory system.</text>
</comment>
<dbReference type="InterPro" id="IPR050428">
    <property type="entry name" value="TCS_sensor_his_kinase"/>
</dbReference>
<evidence type="ECO:0000313" key="19">
    <source>
        <dbReference type="Proteomes" id="UP000186599"/>
    </source>
</evidence>
<dbReference type="Pfam" id="PF02518">
    <property type="entry name" value="HATPase_c"/>
    <property type="match status" value="1"/>
</dbReference>
<dbReference type="InterPro" id="IPR003594">
    <property type="entry name" value="HATPase_dom"/>
</dbReference>
<evidence type="ECO:0000313" key="18">
    <source>
        <dbReference type="EMBL" id="SFL81113.1"/>
    </source>
</evidence>
<feature type="domain" description="Histidine kinase" evidence="15">
    <location>
        <begin position="250"/>
        <end position="463"/>
    </location>
</feature>
<evidence type="ECO:0000256" key="3">
    <source>
        <dbReference type="ARBA" id="ARBA00022475"/>
    </source>
</evidence>
<dbReference type="GO" id="GO:0005886">
    <property type="term" value="C:plasma membrane"/>
    <property type="evidence" value="ECO:0007669"/>
    <property type="project" value="UniProtKB-SubCell"/>
</dbReference>
<dbReference type="InterPro" id="IPR004358">
    <property type="entry name" value="Sig_transdc_His_kin-like_C"/>
</dbReference>
<dbReference type="InterPro" id="IPR036890">
    <property type="entry name" value="HATPase_C_sf"/>
</dbReference>
<proteinExistence type="predicted"/>
<protein>
    <recommendedName>
        <fullName evidence="14">Sensor protein</fullName>
        <ecNumber evidence="14">2.7.13.3</ecNumber>
    </recommendedName>
</protein>
<dbReference type="AlphaFoldDB" id="A0A1H9NHX2"/>
<reference evidence="19 20" key="1">
    <citation type="submission" date="2016-10" db="EMBL/GenBank/DDBJ databases">
        <authorList>
            <person name="de Groot N.N."/>
        </authorList>
    </citation>
    <scope>NUCLEOTIDE SEQUENCE [LARGE SCALE GENOMIC DNA]</scope>
    <source>
        <strain evidence="18 19">CGMCC 1.9095</strain>
        <strain evidence="17 20">DSM 22558</strain>
    </source>
</reference>
<dbReference type="CDD" id="cd00075">
    <property type="entry name" value="HATPase"/>
    <property type="match status" value="1"/>
</dbReference>
<dbReference type="SMART" id="SM00387">
    <property type="entry name" value="HATPase_c"/>
    <property type="match status" value="1"/>
</dbReference>
<dbReference type="PANTHER" id="PTHR45436">
    <property type="entry name" value="SENSOR HISTIDINE KINASE YKOH"/>
    <property type="match status" value="1"/>
</dbReference>
<evidence type="ECO:0000256" key="2">
    <source>
        <dbReference type="ARBA" id="ARBA00004533"/>
    </source>
</evidence>
<comment type="catalytic activity">
    <reaction evidence="1 14">
        <text>ATP + protein L-histidine = ADP + protein N-phospho-L-histidine.</text>
        <dbReference type="EC" id="2.7.13.3"/>
    </reaction>
</comment>
<gene>
    <name evidence="18" type="ORF">SAMN04487855_1335</name>
    <name evidence="17" type="ORF">SAMN05216589_0289</name>
</gene>
<dbReference type="EMBL" id="FOGN01000001">
    <property type="protein sequence ID" value="SER35259.1"/>
    <property type="molecule type" value="Genomic_DNA"/>
</dbReference>
<evidence type="ECO:0000256" key="13">
    <source>
        <dbReference type="ARBA" id="ARBA00023136"/>
    </source>
</evidence>
<evidence type="ECO:0000256" key="9">
    <source>
        <dbReference type="ARBA" id="ARBA00022777"/>
    </source>
</evidence>
<evidence type="ECO:0000256" key="8">
    <source>
        <dbReference type="ARBA" id="ARBA00022741"/>
    </source>
</evidence>
<dbReference type="PRINTS" id="PR00344">
    <property type="entry name" value="BCTRLSENSOR"/>
</dbReference>
<keyword evidence="4 14" id="KW-0997">Cell inner membrane</keyword>
<evidence type="ECO:0000313" key="20">
    <source>
        <dbReference type="Proteomes" id="UP000186904"/>
    </source>
</evidence>
<keyword evidence="6 14" id="KW-0808">Transferase</keyword>
<dbReference type="PANTHER" id="PTHR45436:SF3">
    <property type="entry name" value="SENSOR HISTIDINE KINASE HPRS"/>
    <property type="match status" value="1"/>
</dbReference>
<evidence type="ECO:0000256" key="14">
    <source>
        <dbReference type="RuleBase" id="RU364088"/>
    </source>
</evidence>
<dbReference type="Pfam" id="PF00512">
    <property type="entry name" value="HisKA"/>
    <property type="match status" value="1"/>
</dbReference>
<dbReference type="EC" id="2.7.13.3" evidence="14"/>
<feature type="transmembrane region" description="Helical" evidence="14">
    <location>
        <begin position="169"/>
        <end position="188"/>
    </location>
</feature>
<dbReference type="FunFam" id="3.30.565.10:FF:000006">
    <property type="entry name" value="Sensor histidine kinase WalK"/>
    <property type="match status" value="1"/>
</dbReference>
<feature type="transmembrane region" description="Helical" evidence="14">
    <location>
        <begin position="6"/>
        <end position="27"/>
    </location>
</feature>
<feature type="domain" description="HAMP" evidence="16">
    <location>
        <begin position="189"/>
        <end position="242"/>
    </location>
</feature>
<dbReference type="SMART" id="SM00304">
    <property type="entry name" value="HAMP"/>
    <property type="match status" value="1"/>
</dbReference>
<dbReference type="SUPFAM" id="SSF47384">
    <property type="entry name" value="Homodimeric domain of signal transducing histidine kinase"/>
    <property type="match status" value="1"/>
</dbReference>
<dbReference type="NCBIfam" id="TIGR01386">
    <property type="entry name" value="cztS_silS_copS"/>
    <property type="match status" value="1"/>
</dbReference>
<dbReference type="Gene3D" id="3.30.565.10">
    <property type="entry name" value="Histidine kinase-like ATPase, C-terminal domain"/>
    <property type="match status" value="1"/>
</dbReference>
<dbReference type="Gene3D" id="6.10.340.10">
    <property type="match status" value="1"/>
</dbReference>
<dbReference type="STRING" id="653930.SAMN05216589_0289"/>
<keyword evidence="5" id="KW-0597">Phosphoprotein</keyword>
<keyword evidence="8 14" id="KW-0547">Nucleotide-binding</keyword>
<keyword evidence="10 14" id="KW-0067">ATP-binding</keyword>
<dbReference type="CDD" id="cd00082">
    <property type="entry name" value="HisKA"/>
    <property type="match status" value="1"/>
</dbReference>
<dbReference type="GO" id="GO:0005524">
    <property type="term" value="F:ATP binding"/>
    <property type="evidence" value="ECO:0007669"/>
    <property type="project" value="UniProtKB-KW"/>
</dbReference>
<dbReference type="Proteomes" id="UP000186599">
    <property type="component" value="Unassembled WGS sequence"/>
</dbReference>
<keyword evidence="3 14" id="KW-1003">Cell membrane</keyword>
<accession>A0A1H9NHX2</accession>
<evidence type="ECO:0000256" key="5">
    <source>
        <dbReference type="ARBA" id="ARBA00022553"/>
    </source>
</evidence>
<dbReference type="InterPro" id="IPR003660">
    <property type="entry name" value="HAMP_dom"/>
</dbReference>
<dbReference type="Proteomes" id="UP000186904">
    <property type="component" value="Unassembled WGS sequence"/>
</dbReference>
<dbReference type="EMBL" id="FOUA01000001">
    <property type="protein sequence ID" value="SFL81113.1"/>
    <property type="molecule type" value="Genomic_DNA"/>
</dbReference>
<dbReference type="SUPFAM" id="SSF55874">
    <property type="entry name" value="ATPase domain of HSP90 chaperone/DNA topoisomerase II/histidine kinase"/>
    <property type="match status" value="1"/>
</dbReference>
<evidence type="ECO:0000256" key="12">
    <source>
        <dbReference type="ARBA" id="ARBA00023012"/>
    </source>
</evidence>
<dbReference type="InterPro" id="IPR036097">
    <property type="entry name" value="HisK_dim/P_sf"/>
</dbReference>
<evidence type="ECO:0000259" key="15">
    <source>
        <dbReference type="PROSITE" id="PS50109"/>
    </source>
</evidence>
<dbReference type="GO" id="GO:0000155">
    <property type="term" value="F:phosphorelay sensor kinase activity"/>
    <property type="evidence" value="ECO:0007669"/>
    <property type="project" value="InterPro"/>
</dbReference>
<evidence type="ECO:0000259" key="16">
    <source>
        <dbReference type="PROSITE" id="PS50885"/>
    </source>
</evidence>
<keyword evidence="9 14" id="KW-0418">Kinase</keyword>
<keyword evidence="7 14" id="KW-0812">Transmembrane</keyword>
<dbReference type="InterPro" id="IPR006290">
    <property type="entry name" value="CztS_silS_copS"/>
</dbReference>
<dbReference type="Gene3D" id="1.10.287.130">
    <property type="match status" value="1"/>
</dbReference>
<keyword evidence="13 14" id="KW-0472">Membrane</keyword>
<comment type="subcellular location">
    <subcellularLocation>
        <location evidence="2 14">Cell inner membrane</location>
    </subcellularLocation>
</comment>
<evidence type="ECO:0000256" key="6">
    <source>
        <dbReference type="ARBA" id="ARBA00022679"/>
    </source>
</evidence>
<dbReference type="PROSITE" id="PS50109">
    <property type="entry name" value="HIS_KIN"/>
    <property type="match status" value="1"/>
</dbReference>